<comment type="similarity">
    <text evidence="2">Belongs to the membrane fusion protein (MFP) (TC 8.A.1) family.</text>
</comment>
<sequence>MKSAKTTSIQRQQTKYQFANPQQYLNYELGHAVKRLPPIYMRLLGFGICTLVVSTIAWAALSKVDEVATANGQVVPASQIKPMRSLATGMLREIKVKEGMLVKKGDILLELDPTVSQSEVARLEKLAQQNRAALARLEAERTGKVQAGSVLQNDLLEARLKEFRDRQSAAIADANRQLGIIKASQVKKTQLESELAHTSHKLQAMGTLASAGAVPRFDYLDLQNKVDSLQKQIAIQVQEIEQAQQAYQAAQKNTTRLESERQTEILSHIDKQQQELTDLEGKLFQAKEQHKQSIIRASVTGTVYDIKVAKTGATVQAGDELLSIVPQGETLIVEAKVQNRDIGFIKRGMHTKVKLETFPYQEFGMLEGTVDQISPNAVPDKDLGMVFPVAVKLQQQAVRVKGREVPLSPGMTSTTEIVTRQKTVLSFLLEPITASMDRAFSVR</sequence>
<dbReference type="AlphaFoldDB" id="A0A832GYF0"/>
<dbReference type="Pfam" id="PF25917">
    <property type="entry name" value="BSH_RND"/>
    <property type="match status" value="1"/>
</dbReference>
<dbReference type="PANTHER" id="PTHR30386:SF26">
    <property type="entry name" value="TRANSPORT PROTEIN COMB"/>
    <property type="match status" value="1"/>
</dbReference>
<keyword evidence="5" id="KW-0997">Cell inner membrane</keyword>
<dbReference type="InterPro" id="IPR058982">
    <property type="entry name" value="Beta-barrel_AprE"/>
</dbReference>
<keyword evidence="3" id="KW-0813">Transport</keyword>
<proteinExistence type="inferred from homology"/>
<dbReference type="EMBL" id="DSRD01000068">
    <property type="protein sequence ID" value="HGW92865.1"/>
    <property type="molecule type" value="Genomic_DNA"/>
</dbReference>
<dbReference type="PRINTS" id="PR01490">
    <property type="entry name" value="RTXTOXIND"/>
</dbReference>
<evidence type="ECO:0000256" key="8">
    <source>
        <dbReference type="ARBA" id="ARBA00023136"/>
    </source>
</evidence>
<organism evidence="13">
    <name type="scientific">Oscillatoriales cyanobacterium SpSt-402</name>
    <dbReference type="NCBI Taxonomy" id="2282168"/>
    <lineage>
        <taxon>Bacteria</taxon>
        <taxon>Bacillati</taxon>
        <taxon>Cyanobacteriota</taxon>
        <taxon>Cyanophyceae</taxon>
        <taxon>Oscillatoriophycideae</taxon>
        <taxon>Oscillatoriales</taxon>
    </lineage>
</organism>
<evidence type="ECO:0000256" key="6">
    <source>
        <dbReference type="ARBA" id="ARBA00022692"/>
    </source>
</evidence>
<dbReference type="PANTHER" id="PTHR30386">
    <property type="entry name" value="MEMBRANE FUSION SUBUNIT OF EMRAB-TOLC MULTIDRUG EFFLUX PUMP"/>
    <property type="match status" value="1"/>
</dbReference>
<evidence type="ECO:0000256" key="1">
    <source>
        <dbReference type="ARBA" id="ARBA00004377"/>
    </source>
</evidence>
<evidence type="ECO:0000256" key="9">
    <source>
        <dbReference type="SAM" id="Coils"/>
    </source>
</evidence>
<evidence type="ECO:0000256" key="5">
    <source>
        <dbReference type="ARBA" id="ARBA00022519"/>
    </source>
</evidence>
<reference evidence="13" key="1">
    <citation type="journal article" date="2020" name="mSystems">
        <title>Genome- and Community-Level Interaction Insights into Carbon Utilization and Element Cycling Functions of Hydrothermarchaeota in Hydrothermal Sediment.</title>
        <authorList>
            <person name="Zhou Z."/>
            <person name="Liu Y."/>
            <person name="Xu W."/>
            <person name="Pan J."/>
            <person name="Luo Z.H."/>
            <person name="Li M."/>
        </authorList>
    </citation>
    <scope>NUCLEOTIDE SEQUENCE [LARGE SCALE GENOMIC DNA]</scope>
    <source>
        <strain evidence="13">SpSt-402</strain>
    </source>
</reference>
<dbReference type="Pfam" id="PF26002">
    <property type="entry name" value="Beta-barrel_AprE"/>
    <property type="match status" value="1"/>
</dbReference>
<keyword evidence="8 10" id="KW-0472">Membrane</keyword>
<dbReference type="GO" id="GO:0015031">
    <property type="term" value="P:protein transport"/>
    <property type="evidence" value="ECO:0007669"/>
    <property type="project" value="InterPro"/>
</dbReference>
<protein>
    <submittedName>
        <fullName evidence="13">HlyD family type I secretion periplasmic adaptor subunit</fullName>
    </submittedName>
</protein>
<name>A0A832GYF0_9CYAN</name>
<dbReference type="InterPro" id="IPR050739">
    <property type="entry name" value="MFP"/>
</dbReference>
<dbReference type="InterPro" id="IPR010129">
    <property type="entry name" value="T1SS_HlyD"/>
</dbReference>
<evidence type="ECO:0000256" key="10">
    <source>
        <dbReference type="SAM" id="Phobius"/>
    </source>
</evidence>
<comment type="subcellular location">
    <subcellularLocation>
        <location evidence="1">Cell inner membrane</location>
        <topology evidence="1">Single-pass membrane protein</topology>
    </subcellularLocation>
</comment>
<dbReference type="SUPFAM" id="SSF111369">
    <property type="entry name" value="HlyD-like secretion proteins"/>
    <property type="match status" value="1"/>
</dbReference>
<accession>A0A832GYF0</accession>
<gene>
    <name evidence="13" type="ORF">ENR47_01070</name>
</gene>
<dbReference type="Gene3D" id="2.40.30.170">
    <property type="match status" value="1"/>
</dbReference>
<evidence type="ECO:0000259" key="12">
    <source>
        <dbReference type="Pfam" id="PF26002"/>
    </source>
</evidence>
<dbReference type="Gene3D" id="1.10.287.470">
    <property type="entry name" value="Helix hairpin bin"/>
    <property type="match status" value="1"/>
</dbReference>
<evidence type="ECO:0000256" key="7">
    <source>
        <dbReference type="ARBA" id="ARBA00022989"/>
    </source>
</evidence>
<evidence type="ECO:0000313" key="13">
    <source>
        <dbReference type="EMBL" id="HGW92865.1"/>
    </source>
</evidence>
<feature type="domain" description="Multidrug resistance protein MdtA-like barrel-sandwich hybrid" evidence="11">
    <location>
        <begin position="85"/>
        <end position="325"/>
    </location>
</feature>
<evidence type="ECO:0000256" key="2">
    <source>
        <dbReference type="ARBA" id="ARBA00009477"/>
    </source>
</evidence>
<dbReference type="NCBIfam" id="TIGR01843">
    <property type="entry name" value="type_I_hlyD"/>
    <property type="match status" value="1"/>
</dbReference>
<dbReference type="InterPro" id="IPR058625">
    <property type="entry name" value="MdtA-like_BSH"/>
</dbReference>
<keyword evidence="7 10" id="KW-1133">Transmembrane helix</keyword>
<keyword evidence="9" id="KW-0175">Coiled coil</keyword>
<keyword evidence="4" id="KW-1003">Cell membrane</keyword>
<dbReference type="Gene3D" id="2.40.50.100">
    <property type="match status" value="1"/>
</dbReference>
<feature type="transmembrane region" description="Helical" evidence="10">
    <location>
        <begin position="43"/>
        <end position="61"/>
    </location>
</feature>
<evidence type="ECO:0000256" key="3">
    <source>
        <dbReference type="ARBA" id="ARBA00022448"/>
    </source>
</evidence>
<comment type="caution">
    <text evidence="13">The sequence shown here is derived from an EMBL/GenBank/DDBJ whole genome shotgun (WGS) entry which is preliminary data.</text>
</comment>
<evidence type="ECO:0000256" key="4">
    <source>
        <dbReference type="ARBA" id="ARBA00022475"/>
    </source>
</evidence>
<keyword evidence="6 10" id="KW-0812">Transmembrane</keyword>
<evidence type="ECO:0000259" key="11">
    <source>
        <dbReference type="Pfam" id="PF25917"/>
    </source>
</evidence>
<dbReference type="GO" id="GO:0005886">
    <property type="term" value="C:plasma membrane"/>
    <property type="evidence" value="ECO:0007669"/>
    <property type="project" value="UniProtKB-SubCell"/>
</dbReference>
<feature type="domain" description="AprE-like beta-barrel" evidence="12">
    <location>
        <begin position="331"/>
        <end position="420"/>
    </location>
</feature>
<feature type="coiled-coil region" evidence="9">
    <location>
        <begin position="219"/>
        <end position="289"/>
    </location>
</feature>